<evidence type="ECO:0000313" key="2">
    <source>
        <dbReference type="Proteomes" id="UP000789920"/>
    </source>
</evidence>
<gene>
    <name evidence="1" type="ORF">RPERSI_LOCUS32650</name>
</gene>
<feature type="non-terminal residue" evidence="1">
    <location>
        <position position="70"/>
    </location>
</feature>
<feature type="non-terminal residue" evidence="1">
    <location>
        <position position="1"/>
    </location>
</feature>
<sequence>WKREALNVLKQTQTMANPSAENNSNSIASSIRLLGTSASGLLGFGSGVSDIFNVSGIEKTMGQLVGKHVD</sequence>
<keyword evidence="2" id="KW-1185">Reference proteome</keyword>
<evidence type="ECO:0000313" key="1">
    <source>
        <dbReference type="EMBL" id="CAG8843198.1"/>
    </source>
</evidence>
<accession>A0ACA9SLA1</accession>
<organism evidence="1 2">
    <name type="scientific">Racocetra persica</name>
    <dbReference type="NCBI Taxonomy" id="160502"/>
    <lineage>
        <taxon>Eukaryota</taxon>
        <taxon>Fungi</taxon>
        <taxon>Fungi incertae sedis</taxon>
        <taxon>Mucoromycota</taxon>
        <taxon>Glomeromycotina</taxon>
        <taxon>Glomeromycetes</taxon>
        <taxon>Diversisporales</taxon>
        <taxon>Gigasporaceae</taxon>
        <taxon>Racocetra</taxon>
    </lineage>
</organism>
<name>A0ACA9SLA1_9GLOM</name>
<reference evidence="1" key="1">
    <citation type="submission" date="2021-06" db="EMBL/GenBank/DDBJ databases">
        <authorList>
            <person name="Kallberg Y."/>
            <person name="Tangrot J."/>
            <person name="Rosling A."/>
        </authorList>
    </citation>
    <scope>NUCLEOTIDE SEQUENCE</scope>
    <source>
        <strain evidence="1">MA461A</strain>
    </source>
</reference>
<proteinExistence type="predicted"/>
<comment type="caution">
    <text evidence="1">The sequence shown here is derived from an EMBL/GenBank/DDBJ whole genome shotgun (WGS) entry which is preliminary data.</text>
</comment>
<dbReference type="EMBL" id="CAJVQC010137351">
    <property type="protein sequence ID" value="CAG8843198.1"/>
    <property type="molecule type" value="Genomic_DNA"/>
</dbReference>
<dbReference type="Proteomes" id="UP000789920">
    <property type="component" value="Unassembled WGS sequence"/>
</dbReference>
<protein>
    <submittedName>
        <fullName evidence="1">11109_t:CDS:1</fullName>
    </submittedName>
</protein>